<dbReference type="EMBL" id="CP050804">
    <property type="protein sequence ID" value="QJC21222.1"/>
    <property type="molecule type" value="Genomic_DNA"/>
</dbReference>
<keyword evidence="1" id="KW-0255">Endonuclease</keyword>
<evidence type="ECO:0000313" key="1">
    <source>
        <dbReference type="EMBL" id="QJC21222.1"/>
    </source>
</evidence>
<dbReference type="GO" id="GO:0009036">
    <property type="term" value="F:type II site-specific deoxyribonuclease activity"/>
    <property type="evidence" value="ECO:0007669"/>
    <property type="project" value="InterPro"/>
</dbReference>
<reference evidence="1 2" key="1">
    <citation type="submission" date="2020-03" db="EMBL/GenBank/DDBJ databases">
        <title>Complete genome of Arcanobacterium buesumensis sp. nov. strain 2701.</title>
        <authorList>
            <person name="Borowiak M."/>
            <person name="Alssahen M."/>
            <person name="Laemmler C."/>
            <person name="Malorny B."/>
            <person name="Hassan A."/>
            <person name="Prenger-Berninghoff E."/>
            <person name="Ploetz M."/>
            <person name="Abdulmawjood A."/>
        </authorList>
    </citation>
    <scope>NUCLEOTIDE SEQUENCE [LARGE SCALE GENOMIC DNA]</scope>
    <source>
        <strain evidence="1 2">2701</strain>
    </source>
</reference>
<dbReference type="InterPro" id="IPR019057">
    <property type="entry name" value="Restrct_endonuc_II_Eco47II"/>
</dbReference>
<protein>
    <submittedName>
        <fullName evidence="1">Eco47II family restriction endonuclease</fullName>
    </submittedName>
</protein>
<keyword evidence="2" id="KW-1185">Reference proteome</keyword>
<gene>
    <name evidence="1" type="ORF">HC352_00915</name>
</gene>
<dbReference type="REBASE" id="386137">
    <property type="entry name" value="Asp2701ORF920P"/>
</dbReference>
<dbReference type="RefSeq" id="WP_168917164.1">
    <property type="nucleotide sequence ID" value="NZ_CP050804.1"/>
</dbReference>
<dbReference type="AlphaFoldDB" id="A0A6H2EKN9"/>
<keyword evidence="1" id="KW-0378">Hydrolase</keyword>
<dbReference type="Proteomes" id="UP000502298">
    <property type="component" value="Chromosome"/>
</dbReference>
<accession>A0A6H2EKN9</accession>
<name>A0A6H2EKN9_9ACTO</name>
<evidence type="ECO:0000313" key="2">
    <source>
        <dbReference type="Proteomes" id="UP000502298"/>
    </source>
</evidence>
<organism evidence="1 2">
    <name type="scientific">Arcanobacterium buesumense</name>
    <dbReference type="NCBI Taxonomy" id="2722751"/>
    <lineage>
        <taxon>Bacteria</taxon>
        <taxon>Bacillati</taxon>
        <taxon>Actinomycetota</taxon>
        <taxon>Actinomycetes</taxon>
        <taxon>Actinomycetales</taxon>
        <taxon>Actinomycetaceae</taxon>
        <taxon>Arcanobacterium</taxon>
    </lineage>
</organism>
<dbReference type="KEGG" id="arca:HC352_00915"/>
<proteinExistence type="predicted"/>
<dbReference type="Pfam" id="PF09553">
    <property type="entry name" value="RE_Eco47II"/>
    <property type="match status" value="1"/>
</dbReference>
<sequence>MGNNHSYGLDWIDEDALFEVTKKTFDKVLNPQRKQPLPPDPFTIIAHATVMGGSLTEALMFEKERSLNKTLSDNVGYWHQRVLGLSPNWQETGSSGGNIDLKTNPGFLPPSIGRPVYAEVKNRFNTIKGSDQKNLWDDLERHVKANGAVGYVFQIIPKKAERYDQPWKVAGRPVREDIRHCDGVTAYELVYGEPEALFQLYRALPLIFRDIIGSDSLVEGEIAELFFRSLPSAE</sequence>
<keyword evidence="1" id="KW-0540">Nuclease</keyword>
<dbReference type="GO" id="GO:0009307">
    <property type="term" value="P:DNA restriction-modification system"/>
    <property type="evidence" value="ECO:0007669"/>
    <property type="project" value="InterPro"/>
</dbReference>
<dbReference type="GO" id="GO:0003677">
    <property type="term" value="F:DNA binding"/>
    <property type="evidence" value="ECO:0007669"/>
    <property type="project" value="InterPro"/>
</dbReference>